<dbReference type="InterPro" id="IPR012677">
    <property type="entry name" value="Nucleotide-bd_a/b_plait_sf"/>
</dbReference>
<feature type="compositionally biased region" description="Basic and acidic residues" evidence="3">
    <location>
        <begin position="233"/>
        <end position="242"/>
    </location>
</feature>
<feature type="compositionally biased region" description="Basic and acidic residues" evidence="3">
    <location>
        <begin position="199"/>
        <end position="226"/>
    </location>
</feature>
<gene>
    <name evidence="5" type="ORF">RUM44_012808</name>
</gene>
<evidence type="ECO:0000313" key="6">
    <source>
        <dbReference type="Proteomes" id="UP001359485"/>
    </source>
</evidence>
<dbReference type="InterPro" id="IPR050374">
    <property type="entry name" value="RRT5_SRSF_SR"/>
</dbReference>
<dbReference type="Pfam" id="PF00076">
    <property type="entry name" value="RRM_1"/>
    <property type="match status" value="1"/>
</dbReference>
<dbReference type="Gene3D" id="3.30.70.330">
    <property type="match status" value="1"/>
</dbReference>
<evidence type="ECO:0000256" key="1">
    <source>
        <dbReference type="ARBA" id="ARBA00022884"/>
    </source>
</evidence>
<proteinExistence type="predicted"/>
<feature type="domain" description="RRM" evidence="4">
    <location>
        <begin position="44"/>
        <end position="115"/>
    </location>
</feature>
<evidence type="ECO:0000259" key="4">
    <source>
        <dbReference type="PROSITE" id="PS50102"/>
    </source>
</evidence>
<organism evidence="5 6">
    <name type="scientific">Polyplax serrata</name>
    <name type="common">Common mouse louse</name>
    <dbReference type="NCBI Taxonomy" id="468196"/>
    <lineage>
        <taxon>Eukaryota</taxon>
        <taxon>Metazoa</taxon>
        <taxon>Ecdysozoa</taxon>
        <taxon>Arthropoda</taxon>
        <taxon>Hexapoda</taxon>
        <taxon>Insecta</taxon>
        <taxon>Pterygota</taxon>
        <taxon>Neoptera</taxon>
        <taxon>Paraneoptera</taxon>
        <taxon>Psocodea</taxon>
        <taxon>Troctomorpha</taxon>
        <taxon>Phthiraptera</taxon>
        <taxon>Anoplura</taxon>
        <taxon>Polyplacidae</taxon>
        <taxon>Polyplax</taxon>
    </lineage>
</organism>
<dbReference type="InterPro" id="IPR035979">
    <property type="entry name" value="RBD_domain_sf"/>
</dbReference>
<name>A0ABR1BG34_POLSC</name>
<dbReference type="PANTHER" id="PTHR23003">
    <property type="entry name" value="RNA RECOGNITION MOTIF RRM DOMAIN CONTAINING PROTEIN"/>
    <property type="match status" value="1"/>
</dbReference>
<keyword evidence="6" id="KW-1185">Reference proteome</keyword>
<dbReference type="PROSITE" id="PS50102">
    <property type="entry name" value="RRM"/>
    <property type="match status" value="1"/>
</dbReference>
<sequence length="242" mass="27869">MSRVIRTEYNVEVGQQEWWEVDAQLAPRAQSKPNWDPRDCSKFKTFPLDDLNQPGLDLKDYMRQAGEVTYADAHKNRRNEGIVEFSSSSDLKAAIDKLDGTELNGRKIRLIEDKSRRRRSRSSSGSHSRSRSRSRSSRSRRSRSSRRSSRSKSKSRGRSKSASRSKSRDRSRSKSKNNRSKSRSRSHSKSPMKNNRSKSRSESKPKNGSVSKDRSRSRSVSKDKSKSRSRSPLKKDDNEKED</sequence>
<feature type="compositionally biased region" description="Basic residues" evidence="3">
    <location>
        <begin position="128"/>
        <end position="165"/>
    </location>
</feature>
<feature type="compositionally biased region" description="Basic residues" evidence="3">
    <location>
        <begin position="173"/>
        <end position="198"/>
    </location>
</feature>
<reference evidence="5 6" key="1">
    <citation type="submission" date="2023-09" db="EMBL/GenBank/DDBJ databases">
        <title>Genomes of two closely related lineages of the louse Polyplax serrata with different host specificities.</title>
        <authorList>
            <person name="Martinu J."/>
            <person name="Tarabai H."/>
            <person name="Stefka J."/>
            <person name="Hypsa V."/>
        </authorList>
    </citation>
    <scope>NUCLEOTIDE SEQUENCE [LARGE SCALE GENOMIC DNA]</scope>
    <source>
        <strain evidence="5">98ZLc_SE</strain>
    </source>
</reference>
<protein>
    <recommendedName>
        <fullName evidence="4">RRM domain-containing protein</fullName>
    </recommendedName>
</protein>
<comment type="caution">
    <text evidence="5">The sequence shown here is derived from an EMBL/GenBank/DDBJ whole genome shotgun (WGS) entry which is preliminary data.</text>
</comment>
<feature type="region of interest" description="Disordered" evidence="3">
    <location>
        <begin position="109"/>
        <end position="242"/>
    </location>
</feature>
<evidence type="ECO:0000313" key="5">
    <source>
        <dbReference type="EMBL" id="KAK6641106.1"/>
    </source>
</evidence>
<dbReference type="SUPFAM" id="SSF54928">
    <property type="entry name" value="RNA-binding domain, RBD"/>
    <property type="match status" value="1"/>
</dbReference>
<dbReference type="InterPro" id="IPR000504">
    <property type="entry name" value="RRM_dom"/>
</dbReference>
<evidence type="ECO:0000256" key="3">
    <source>
        <dbReference type="SAM" id="MobiDB-lite"/>
    </source>
</evidence>
<dbReference type="PANTHER" id="PTHR23003:SF51">
    <property type="entry name" value="SERINE-ARGININE PROTEIN 55"/>
    <property type="match status" value="1"/>
</dbReference>
<dbReference type="Proteomes" id="UP001359485">
    <property type="component" value="Unassembled WGS sequence"/>
</dbReference>
<dbReference type="EMBL" id="JAWJWF010000001">
    <property type="protein sequence ID" value="KAK6641106.1"/>
    <property type="molecule type" value="Genomic_DNA"/>
</dbReference>
<accession>A0ABR1BG34</accession>
<evidence type="ECO:0000256" key="2">
    <source>
        <dbReference type="PROSITE-ProRule" id="PRU00176"/>
    </source>
</evidence>
<keyword evidence="1 2" id="KW-0694">RNA-binding</keyword>